<dbReference type="Proteomes" id="UP001157161">
    <property type="component" value="Unassembled WGS sequence"/>
</dbReference>
<dbReference type="InterPro" id="IPR005467">
    <property type="entry name" value="His_kinase_dom"/>
</dbReference>
<name>A0AA37XGL3_9MICO</name>
<keyword evidence="5" id="KW-0597">Phosphoprotein</keyword>
<gene>
    <name evidence="15" type="ORF">GCM10025875_24270</name>
</gene>
<evidence type="ECO:0000256" key="11">
    <source>
        <dbReference type="ARBA" id="ARBA00023136"/>
    </source>
</evidence>
<dbReference type="InterPro" id="IPR004358">
    <property type="entry name" value="Sig_transdc_His_kin-like_C"/>
</dbReference>
<dbReference type="GO" id="GO:0016036">
    <property type="term" value="P:cellular response to phosphate starvation"/>
    <property type="evidence" value="ECO:0007669"/>
    <property type="project" value="TreeGrafter"/>
</dbReference>
<evidence type="ECO:0000256" key="13">
    <source>
        <dbReference type="SAM" id="Phobius"/>
    </source>
</evidence>
<dbReference type="InterPro" id="IPR036890">
    <property type="entry name" value="HATPase_C_sf"/>
</dbReference>
<dbReference type="InterPro" id="IPR003661">
    <property type="entry name" value="HisK_dim/P_dom"/>
</dbReference>
<reference evidence="15" key="2">
    <citation type="submission" date="2023-02" db="EMBL/GenBank/DDBJ databases">
        <authorList>
            <person name="Sun Q."/>
            <person name="Mori K."/>
        </authorList>
    </citation>
    <scope>NUCLEOTIDE SEQUENCE</scope>
    <source>
        <strain evidence="15">NBRC 112290</strain>
    </source>
</reference>
<keyword evidence="4" id="KW-1003">Cell membrane</keyword>
<evidence type="ECO:0000256" key="3">
    <source>
        <dbReference type="ARBA" id="ARBA00012438"/>
    </source>
</evidence>
<evidence type="ECO:0000259" key="14">
    <source>
        <dbReference type="PROSITE" id="PS50109"/>
    </source>
</evidence>
<keyword evidence="10" id="KW-0902">Two-component regulatory system</keyword>
<keyword evidence="6" id="KW-0808">Transferase</keyword>
<evidence type="ECO:0000313" key="15">
    <source>
        <dbReference type="EMBL" id="GMA32435.1"/>
    </source>
</evidence>
<dbReference type="Pfam" id="PF02518">
    <property type="entry name" value="HATPase_c"/>
    <property type="match status" value="1"/>
</dbReference>
<feature type="domain" description="Histidine kinase" evidence="14">
    <location>
        <begin position="186"/>
        <end position="403"/>
    </location>
</feature>
<keyword evidence="9" id="KW-0067">ATP-binding</keyword>
<dbReference type="GO" id="GO:0005886">
    <property type="term" value="C:plasma membrane"/>
    <property type="evidence" value="ECO:0007669"/>
    <property type="project" value="UniProtKB-SubCell"/>
</dbReference>
<comment type="caution">
    <text evidence="15">The sequence shown here is derived from an EMBL/GenBank/DDBJ whole genome shotgun (WGS) entry which is preliminary data.</text>
</comment>
<protein>
    <recommendedName>
        <fullName evidence="12">Sensor-like histidine kinase SenX3</fullName>
        <ecNumber evidence="3">2.7.13.3</ecNumber>
    </recommendedName>
</protein>
<dbReference type="Gene3D" id="3.30.565.10">
    <property type="entry name" value="Histidine kinase-like ATPase, C-terminal domain"/>
    <property type="match status" value="1"/>
</dbReference>
<dbReference type="PANTHER" id="PTHR45453:SF1">
    <property type="entry name" value="PHOSPHATE REGULON SENSOR PROTEIN PHOR"/>
    <property type="match status" value="1"/>
</dbReference>
<evidence type="ECO:0000256" key="10">
    <source>
        <dbReference type="ARBA" id="ARBA00023012"/>
    </source>
</evidence>
<keyword evidence="13" id="KW-1133">Transmembrane helix</keyword>
<dbReference type="InterPro" id="IPR003594">
    <property type="entry name" value="HATPase_dom"/>
</dbReference>
<dbReference type="PANTHER" id="PTHR45453">
    <property type="entry name" value="PHOSPHATE REGULON SENSOR PROTEIN PHOR"/>
    <property type="match status" value="1"/>
</dbReference>
<dbReference type="SUPFAM" id="SSF47384">
    <property type="entry name" value="Homodimeric domain of signal transducing histidine kinase"/>
    <property type="match status" value="1"/>
</dbReference>
<evidence type="ECO:0000256" key="12">
    <source>
        <dbReference type="ARBA" id="ARBA00039401"/>
    </source>
</evidence>
<keyword evidence="8 15" id="KW-0418">Kinase</keyword>
<dbReference type="EC" id="2.7.13.3" evidence="3"/>
<reference evidence="15" key="1">
    <citation type="journal article" date="2014" name="Int. J. Syst. Evol. Microbiol.">
        <title>Complete genome sequence of Corynebacterium casei LMG S-19264T (=DSM 44701T), isolated from a smear-ripened cheese.</title>
        <authorList>
            <consortium name="US DOE Joint Genome Institute (JGI-PGF)"/>
            <person name="Walter F."/>
            <person name="Albersmeier A."/>
            <person name="Kalinowski J."/>
            <person name="Ruckert C."/>
        </authorList>
    </citation>
    <scope>NUCLEOTIDE SEQUENCE</scope>
    <source>
        <strain evidence="15">NBRC 112290</strain>
    </source>
</reference>
<dbReference type="PRINTS" id="PR00344">
    <property type="entry name" value="BCTRLSENSOR"/>
</dbReference>
<feature type="transmembrane region" description="Helical" evidence="13">
    <location>
        <begin position="31"/>
        <end position="51"/>
    </location>
</feature>
<keyword evidence="13" id="KW-0812">Transmembrane</keyword>
<evidence type="ECO:0000256" key="7">
    <source>
        <dbReference type="ARBA" id="ARBA00022741"/>
    </source>
</evidence>
<dbReference type="GO" id="GO:0005524">
    <property type="term" value="F:ATP binding"/>
    <property type="evidence" value="ECO:0007669"/>
    <property type="project" value="UniProtKB-KW"/>
</dbReference>
<evidence type="ECO:0000256" key="8">
    <source>
        <dbReference type="ARBA" id="ARBA00022777"/>
    </source>
</evidence>
<sequence length="415" mass="43506">MNSRRPPALPPGVRRGRVRRVRNLGGVTDPVSIVTAALLALLVVAVAVLAFRTSERQLRPAPSPAGPEVDVDGDLVGLLGHLAAASVVLGPGDVVLRASAPAHALGVVRGGQLAHAELATLAAEARVEGGSREVQLSLPRGPAAGAGRFVAAVQVVALAGDRVLVLVEDRTAQIRLDDVRRDFVANVSHELKTPVGAIALLAETLTEAADDPDAVRTFAERMGRESRRLSGLVQDIIDLSRLQDADVNLESRAVPADEIVREAISRASVEARARDIAIHAGSGRDLALQGDPGLLVTALRNLLDNALRYSEPGTRIAVGVRQGDDDLVEIAVVDQGIGIDPENLPRVFERFYRVDPARSRLTGGTGLGLSIVKHVAADHGGEVTVWSTPGRGSTFTLRIPAATVPPPESTTEAPA</sequence>
<dbReference type="InterPro" id="IPR050351">
    <property type="entry name" value="BphY/WalK/GraS-like"/>
</dbReference>
<evidence type="ECO:0000313" key="16">
    <source>
        <dbReference type="Proteomes" id="UP001157161"/>
    </source>
</evidence>
<comment type="subcellular location">
    <subcellularLocation>
        <location evidence="2">Cell membrane</location>
    </subcellularLocation>
</comment>
<dbReference type="AlphaFoldDB" id="A0AA37XGL3"/>
<dbReference type="Gene3D" id="1.10.287.130">
    <property type="match status" value="1"/>
</dbReference>
<evidence type="ECO:0000256" key="9">
    <source>
        <dbReference type="ARBA" id="ARBA00022840"/>
    </source>
</evidence>
<dbReference type="FunFam" id="1.10.287.130:FF:000008">
    <property type="entry name" value="Two-component sensor histidine kinase"/>
    <property type="match status" value="1"/>
</dbReference>
<evidence type="ECO:0000256" key="4">
    <source>
        <dbReference type="ARBA" id="ARBA00022475"/>
    </source>
</evidence>
<dbReference type="InterPro" id="IPR036097">
    <property type="entry name" value="HisK_dim/P_sf"/>
</dbReference>
<dbReference type="GO" id="GO:0000155">
    <property type="term" value="F:phosphorelay sensor kinase activity"/>
    <property type="evidence" value="ECO:0007669"/>
    <property type="project" value="InterPro"/>
</dbReference>
<keyword evidence="11 13" id="KW-0472">Membrane</keyword>
<dbReference type="CDD" id="cd00075">
    <property type="entry name" value="HATPase"/>
    <property type="match status" value="1"/>
</dbReference>
<dbReference type="FunFam" id="3.30.565.10:FF:000006">
    <property type="entry name" value="Sensor histidine kinase WalK"/>
    <property type="match status" value="1"/>
</dbReference>
<dbReference type="GO" id="GO:0004721">
    <property type="term" value="F:phosphoprotein phosphatase activity"/>
    <property type="evidence" value="ECO:0007669"/>
    <property type="project" value="TreeGrafter"/>
</dbReference>
<dbReference type="CDD" id="cd00082">
    <property type="entry name" value="HisKA"/>
    <property type="match status" value="1"/>
</dbReference>
<organism evidence="15 16">
    <name type="scientific">Litorihabitans aurantiacus</name>
    <dbReference type="NCBI Taxonomy" id="1930061"/>
    <lineage>
        <taxon>Bacteria</taxon>
        <taxon>Bacillati</taxon>
        <taxon>Actinomycetota</taxon>
        <taxon>Actinomycetes</taxon>
        <taxon>Micrococcales</taxon>
        <taxon>Beutenbergiaceae</taxon>
        <taxon>Litorihabitans</taxon>
    </lineage>
</organism>
<keyword evidence="7" id="KW-0547">Nucleotide-binding</keyword>
<proteinExistence type="predicted"/>
<keyword evidence="16" id="KW-1185">Reference proteome</keyword>
<dbReference type="SMART" id="SM00387">
    <property type="entry name" value="HATPase_c"/>
    <property type="match status" value="1"/>
</dbReference>
<evidence type="ECO:0000256" key="2">
    <source>
        <dbReference type="ARBA" id="ARBA00004236"/>
    </source>
</evidence>
<dbReference type="Pfam" id="PF00512">
    <property type="entry name" value="HisKA"/>
    <property type="match status" value="1"/>
</dbReference>
<dbReference type="SUPFAM" id="SSF55874">
    <property type="entry name" value="ATPase domain of HSP90 chaperone/DNA topoisomerase II/histidine kinase"/>
    <property type="match status" value="1"/>
</dbReference>
<dbReference type="EMBL" id="BSUM01000001">
    <property type="protein sequence ID" value="GMA32435.1"/>
    <property type="molecule type" value="Genomic_DNA"/>
</dbReference>
<dbReference type="PROSITE" id="PS50109">
    <property type="entry name" value="HIS_KIN"/>
    <property type="match status" value="1"/>
</dbReference>
<evidence type="ECO:0000256" key="6">
    <source>
        <dbReference type="ARBA" id="ARBA00022679"/>
    </source>
</evidence>
<evidence type="ECO:0000256" key="1">
    <source>
        <dbReference type="ARBA" id="ARBA00000085"/>
    </source>
</evidence>
<dbReference type="SMART" id="SM00388">
    <property type="entry name" value="HisKA"/>
    <property type="match status" value="1"/>
</dbReference>
<evidence type="ECO:0000256" key="5">
    <source>
        <dbReference type="ARBA" id="ARBA00022553"/>
    </source>
</evidence>
<comment type="catalytic activity">
    <reaction evidence="1">
        <text>ATP + protein L-histidine = ADP + protein N-phospho-L-histidine.</text>
        <dbReference type="EC" id="2.7.13.3"/>
    </reaction>
</comment>
<accession>A0AA37XGL3</accession>